<gene>
    <name evidence="1" type="ORF">MED297_08486</name>
</gene>
<dbReference type="Proteomes" id="UP000005953">
    <property type="component" value="Unassembled WGS sequence"/>
</dbReference>
<reference evidence="1 2" key="1">
    <citation type="submission" date="2006-02" db="EMBL/GenBank/DDBJ databases">
        <authorList>
            <person name="Pinhassi J."/>
            <person name="Pedros-Alio C."/>
            <person name="Ferriera S."/>
            <person name="Johnson J."/>
            <person name="Kravitz S."/>
            <person name="Halpern A."/>
            <person name="Remington K."/>
            <person name="Beeson K."/>
            <person name="Tran B."/>
            <person name="Rogers Y.-H."/>
            <person name="Friedman R."/>
            <person name="Venter J.C."/>
        </authorList>
    </citation>
    <scope>NUCLEOTIDE SEQUENCE [LARGE SCALE GENOMIC DNA]</scope>
    <source>
        <strain evidence="1 2">MED297</strain>
    </source>
</reference>
<comment type="caution">
    <text evidence="1">The sequence shown here is derived from an EMBL/GenBank/DDBJ whole genome shotgun (WGS) entry which is preliminary data.</text>
</comment>
<dbReference type="AlphaFoldDB" id="A4BD30"/>
<name>A4BD30_9GAMM</name>
<sequence>MLILSVERSLDLSVASFIFAQELSNRAIK</sequence>
<keyword evidence="2" id="KW-1185">Reference proteome</keyword>
<evidence type="ECO:0000313" key="2">
    <source>
        <dbReference type="Proteomes" id="UP000005953"/>
    </source>
</evidence>
<protein>
    <submittedName>
        <fullName evidence="1">Uncharacterized protein</fullName>
    </submittedName>
</protein>
<dbReference type="HOGENOM" id="CLU_3410035_0_0_6"/>
<dbReference type="EMBL" id="AAOE01000006">
    <property type="protein sequence ID" value="EAR10112.1"/>
    <property type="molecule type" value="Genomic_DNA"/>
</dbReference>
<evidence type="ECO:0000313" key="1">
    <source>
        <dbReference type="EMBL" id="EAR10112.1"/>
    </source>
</evidence>
<accession>A4BD30</accession>
<organism evidence="1 2">
    <name type="scientific">Reinekea blandensis MED297</name>
    <dbReference type="NCBI Taxonomy" id="314283"/>
    <lineage>
        <taxon>Bacteria</taxon>
        <taxon>Pseudomonadati</taxon>
        <taxon>Pseudomonadota</taxon>
        <taxon>Gammaproteobacteria</taxon>
        <taxon>Oceanospirillales</taxon>
        <taxon>Saccharospirillaceae</taxon>
        <taxon>Reinekea</taxon>
    </lineage>
</organism>
<proteinExistence type="predicted"/>